<evidence type="ECO:0000313" key="1">
    <source>
        <dbReference type="EMBL" id="CAG8739780.1"/>
    </source>
</evidence>
<feature type="non-terminal residue" evidence="1">
    <location>
        <position position="247"/>
    </location>
</feature>
<evidence type="ECO:0000313" key="2">
    <source>
        <dbReference type="Proteomes" id="UP000789366"/>
    </source>
</evidence>
<protein>
    <submittedName>
        <fullName evidence="1">15378_t:CDS:1</fullName>
    </submittedName>
</protein>
<sequence>MSTYSDYFNIFDSDGWSYKGFVRYALKSGLSNKIRVYNFKYKKCLDEIEQRYNFLTKERIKASSLKKSFKTGYSACYPGFPWRVATCSASQNSIDTRRDQLTKLIMLKENEEVEEYEYQNTLNAHVREEKKTFSSQQLESRKRNCDLAFSENNNPEKRKHVIKEVEKNPVLIPKLRKKVSKGKNCKRIEESDFESEDNGSCKSENTEDSALSDGDESPCEIAKRNKINRTMISVIKEYCKKKSTSKF</sequence>
<name>A0ACA9Q7T6_9GLOM</name>
<dbReference type="EMBL" id="CAJVPW010037364">
    <property type="protein sequence ID" value="CAG8739780.1"/>
    <property type="molecule type" value="Genomic_DNA"/>
</dbReference>
<gene>
    <name evidence="1" type="ORF">SPELUC_LOCUS13708</name>
</gene>
<comment type="caution">
    <text evidence="1">The sequence shown here is derived from an EMBL/GenBank/DDBJ whole genome shotgun (WGS) entry which is preliminary data.</text>
</comment>
<dbReference type="Proteomes" id="UP000789366">
    <property type="component" value="Unassembled WGS sequence"/>
</dbReference>
<proteinExistence type="predicted"/>
<organism evidence="1 2">
    <name type="scientific">Cetraspora pellucida</name>
    <dbReference type="NCBI Taxonomy" id="1433469"/>
    <lineage>
        <taxon>Eukaryota</taxon>
        <taxon>Fungi</taxon>
        <taxon>Fungi incertae sedis</taxon>
        <taxon>Mucoromycota</taxon>
        <taxon>Glomeromycotina</taxon>
        <taxon>Glomeromycetes</taxon>
        <taxon>Diversisporales</taxon>
        <taxon>Gigasporaceae</taxon>
        <taxon>Cetraspora</taxon>
    </lineage>
</organism>
<keyword evidence="2" id="KW-1185">Reference proteome</keyword>
<reference evidence="1" key="1">
    <citation type="submission" date="2021-06" db="EMBL/GenBank/DDBJ databases">
        <authorList>
            <person name="Kallberg Y."/>
            <person name="Tangrot J."/>
            <person name="Rosling A."/>
        </authorList>
    </citation>
    <scope>NUCLEOTIDE SEQUENCE</scope>
    <source>
        <strain evidence="1">28 12/20/2015</strain>
    </source>
</reference>
<accession>A0ACA9Q7T6</accession>
<feature type="non-terminal residue" evidence="1">
    <location>
        <position position="1"/>
    </location>
</feature>